<keyword evidence="5" id="KW-0133">Cell shape</keyword>
<feature type="transmembrane region" description="Helical" evidence="8">
    <location>
        <begin position="63"/>
        <end position="83"/>
    </location>
</feature>
<evidence type="ECO:0000256" key="1">
    <source>
        <dbReference type="ARBA" id="ARBA00004651"/>
    </source>
</evidence>
<proteinExistence type="inferred from homology"/>
<dbReference type="Proteomes" id="UP000180254">
    <property type="component" value="Unassembled WGS sequence"/>
</dbReference>
<evidence type="ECO:0000313" key="10">
    <source>
        <dbReference type="Proteomes" id="UP000180254"/>
    </source>
</evidence>
<feature type="transmembrane region" description="Helical" evidence="8">
    <location>
        <begin position="6"/>
        <end position="24"/>
    </location>
</feature>
<reference evidence="9 10" key="1">
    <citation type="submission" date="2016-09" db="EMBL/GenBank/DDBJ databases">
        <title>Genome sequence of Eubacterium angustum.</title>
        <authorList>
            <person name="Poehlein A."/>
            <person name="Daniel R."/>
        </authorList>
    </citation>
    <scope>NUCLEOTIDE SEQUENCE [LARGE SCALE GENOMIC DNA]</scope>
    <source>
        <strain evidence="9 10">DSM 1989</strain>
    </source>
</reference>
<dbReference type="NCBIfam" id="TIGR03426">
    <property type="entry name" value="shape_MreD"/>
    <property type="match status" value="1"/>
</dbReference>
<name>A0A1S1V7D2_9FIRM</name>
<evidence type="ECO:0000256" key="8">
    <source>
        <dbReference type="SAM" id="Phobius"/>
    </source>
</evidence>
<dbReference type="PIRSF" id="PIRSF037497">
    <property type="entry name" value="MreD_Clostridium/Treponema_prd"/>
    <property type="match status" value="1"/>
</dbReference>
<keyword evidence="3" id="KW-1003">Cell membrane</keyword>
<comment type="similarity">
    <text evidence="2">Belongs to the MreD family.</text>
</comment>
<protein>
    <submittedName>
        <fullName evidence="9">Rod shape-determining protein MreD</fullName>
    </submittedName>
</protein>
<dbReference type="Pfam" id="PF04093">
    <property type="entry name" value="MreD"/>
    <property type="match status" value="1"/>
</dbReference>
<feature type="transmembrane region" description="Helical" evidence="8">
    <location>
        <begin position="138"/>
        <end position="156"/>
    </location>
</feature>
<feature type="transmembrane region" description="Helical" evidence="8">
    <location>
        <begin position="36"/>
        <end position="57"/>
    </location>
</feature>
<dbReference type="RefSeq" id="WP_071062422.1">
    <property type="nucleotide sequence ID" value="NZ_MKIE01000003.1"/>
</dbReference>
<keyword evidence="7 8" id="KW-0472">Membrane</keyword>
<comment type="subcellular location">
    <subcellularLocation>
        <location evidence="1">Cell membrane</location>
        <topology evidence="1">Multi-pass membrane protein</topology>
    </subcellularLocation>
</comment>
<dbReference type="InterPro" id="IPR017225">
    <property type="entry name" value="Cell_shape_determin_MreD_prd"/>
</dbReference>
<keyword evidence="10" id="KW-1185">Reference proteome</keyword>
<keyword evidence="6 8" id="KW-1133">Transmembrane helix</keyword>
<evidence type="ECO:0000313" key="9">
    <source>
        <dbReference type="EMBL" id="OHW62501.1"/>
    </source>
</evidence>
<dbReference type="STRING" id="39480.EUAN_10650"/>
<evidence type="ECO:0000256" key="7">
    <source>
        <dbReference type="ARBA" id="ARBA00023136"/>
    </source>
</evidence>
<dbReference type="GO" id="GO:0008360">
    <property type="term" value="P:regulation of cell shape"/>
    <property type="evidence" value="ECO:0007669"/>
    <property type="project" value="UniProtKB-KW"/>
</dbReference>
<evidence type="ECO:0000256" key="3">
    <source>
        <dbReference type="ARBA" id="ARBA00022475"/>
    </source>
</evidence>
<dbReference type="EMBL" id="MKIE01000003">
    <property type="protein sequence ID" value="OHW62501.1"/>
    <property type="molecule type" value="Genomic_DNA"/>
</dbReference>
<dbReference type="GO" id="GO:0005886">
    <property type="term" value="C:plasma membrane"/>
    <property type="evidence" value="ECO:0007669"/>
    <property type="project" value="UniProtKB-SubCell"/>
</dbReference>
<dbReference type="Gene3D" id="1.10.1760.20">
    <property type="match status" value="1"/>
</dbReference>
<sequence>MNPIKIAVIILVNFILQVTVLNNLSIGSTVPNTSLIIVVALSLIAGKRSGAVAGLVSGLLQDVMFSGVIGINTLGLFSVGLLVGSLDQKVFKENLFLPFVLTLSATVFMYFVQFFFLYFLKIEVSFIDLILGDMIKELIYNGAITVFIYKAMLSSYKEPSVKFTRGL</sequence>
<accession>A0A1S1V7D2</accession>
<dbReference type="AlphaFoldDB" id="A0A1S1V7D2"/>
<keyword evidence="4 8" id="KW-0812">Transmembrane</keyword>
<dbReference type="InterPro" id="IPR007227">
    <property type="entry name" value="Cell_shape_determining_MreD"/>
</dbReference>
<organism evidence="9 10">
    <name type="scientific">Andreesenia angusta</name>
    <dbReference type="NCBI Taxonomy" id="39480"/>
    <lineage>
        <taxon>Bacteria</taxon>
        <taxon>Bacillati</taxon>
        <taxon>Bacillota</taxon>
        <taxon>Tissierellia</taxon>
        <taxon>Tissierellales</taxon>
        <taxon>Gottschalkiaceae</taxon>
        <taxon>Andreesenia</taxon>
    </lineage>
</organism>
<evidence type="ECO:0000256" key="6">
    <source>
        <dbReference type="ARBA" id="ARBA00022989"/>
    </source>
</evidence>
<comment type="caution">
    <text evidence="9">The sequence shown here is derived from an EMBL/GenBank/DDBJ whole genome shotgun (WGS) entry which is preliminary data.</text>
</comment>
<evidence type="ECO:0000256" key="2">
    <source>
        <dbReference type="ARBA" id="ARBA00007776"/>
    </source>
</evidence>
<dbReference type="OrthoDB" id="9796616at2"/>
<gene>
    <name evidence="9" type="ORF">EUAN_10650</name>
</gene>
<evidence type="ECO:0000256" key="5">
    <source>
        <dbReference type="ARBA" id="ARBA00022960"/>
    </source>
</evidence>
<evidence type="ECO:0000256" key="4">
    <source>
        <dbReference type="ARBA" id="ARBA00022692"/>
    </source>
</evidence>
<feature type="transmembrane region" description="Helical" evidence="8">
    <location>
        <begin position="95"/>
        <end position="118"/>
    </location>
</feature>